<comment type="catalytic activity">
    <reaction evidence="2">
        <text>Hydrolysis of (1-&gt;6)-alpha-D-glucosidic branch linkages in glycogen phosphorylase limit dextrin.</text>
        <dbReference type="EC" id="3.2.1.33"/>
    </reaction>
</comment>
<dbReference type="GO" id="GO:0005978">
    <property type="term" value="P:glycogen biosynthetic process"/>
    <property type="evidence" value="ECO:0007669"/>
    <property type="project" value="UniProtKB-KW"/>
</dbReference>
<evidence type="ECO:0000256" key="14">
    <source>
        <dbReference type="ARBA" id="ARBA00023295"/>
    </source>
</evidence>
<gene>
    <name evidence="21" type="ORF">DAPK24_041130</name>
</gene>
<keyword evidence="9" id="KW-0328">Glycosyltransferase</keyword>
<evidence type="ECO:0000256" key="13">
    <source>
        <dbReference type="ARBA" id="ARBA00023268"/>
    </source>
</evidence>
<dbReference type="InterPro" id="IPR032788">
    <property type="entry name" value="AGL_central"/>
</dbReference>
<dbReference type="FunFam" id="1.50.10.10:FF:000039">
    <property type="entry name" value="Glycogen debranching enzyme Gdb1, putative"/>
    <property type="match status" value="1"/>
</dbReference>
<feature type="domain" description="Glycogen debranching enzyme glucanotransferase" evidence="19">
    <location>
        <begin position="162"/>
        <end position="590"/>
    </location>
</feature>
<feature type="domain" description="Glycogen debranching enzyme central" evidence="20">
    <location>
        <begin position="752"/>
        <end position="998"/>
    </location>
</feature>
<accession>A0AAV5R7K3</accession>
<evidence type="ECO:0000256" key="15">
    <source>
        <dbReference type="ARBA" id="ARBA00025780"/>
    </source>
</evidence>
<dbReference type="Pfam" id="PF14699">
    <property type="entry name" value="hGDE_N"/>
    <property type="match status" value="1"/>
</dbReference>
<evidence type="ECO:0000256" key="8">
    <source>
        <dbReference type="ARBA" id="ARBA00022490"/>
    </source>
</evidence>
<comment type="caution">
    <text evidence="21">The sequence shown here is derived from an EMBL/GenBank/DDBJ whole genome shotgun (WGS) entry which is preliminary data.</text>
</comment>
<evidence type="ECO:0000256" key="5">
    <source>
        <dbReference type="ARBA" id="ARBA00012560"/>
    </source>
</evidence>
<dbReference type="InterPro" id="IPR010401">
    <property type="entry name" value="AGL/Gdb1"/>
</dbReference>
<dbReference type="GO" id="GO:0004135">
    <property type="term" value="F:amylo-alpha-1,6-glucosidase activity"/>
    <property type="evidence" value="ECO:0007669"/>
    <property type="project" value="UniProtKB-EC"/>
</dbReference>
<keyword evidence="10" id="KW-0808">Transferase</keyword>
<evidence type="ECO:0000313" key="21">
    <source>
        <dbReference type="EMBL" id="GMM47515.1"/>
    </source>
</evidence>
<evidence type="ECO:0000259" key="19">
    <source>
        <dbReference type="Pfam" id="PF14701"/>
    </source>
</evidence>
<evidence type="ECO:0000256" key="1">
    <source>
        <dbReference type="ARBA" id="ARBA00000439"/>
    </source>
</evidence>
<evidence type="ECO:0000256" key="2">
    <source>
        <dbReference type="ARBA" id="ARBA00000927"/>
    </source>
</evidence>
<dbReference type="EMBL" id="BTGB01000009">
    <property type="protein sequence ID" value="GMM47515.1"/>
    <property type="molecule type" value="Genomic_DNA"/>
</dbReference>
<evidence type="ECO:0000256" key="3">
    <source>
        <dbReference type="ARBA" id="ARBA00003530"/>
    </source>
</evidence>
<feature type="domain" description="Eukaryotic glycogen debranching enzyme N-terminal" evidence="18">
    <location>
        <begin position="51"/>
        <end position="159"/>
    </location>
</feature>
<evidence type="ECO:0000256" key="11">
    <source>
        <dbReference type="ARBA" id="ARBA00022801"/>
    </source>
</evidence>
<dbReference type="CDD" id="cd11327">
    <property type="entry name" value="AmyAc_Glg_debranch_2"/>
    <property type="match status" value="1"/>
</dbReference>
<dbReference type="InterPro" id="IPR008928">
    <property type="entry name" value="6-hairpin_glycosidase_sf"/>
</dbReference>
<dbReference type="PANTHER" id="PTHR10569">
    <property type="entry name" value="GLYCOGEN DEBRANCHING ENZYME"/>
    <property type="match status" value="1"/>
</dbReference>
<comment type="function">
    <text evidence="3">Multifunctional enzyme acting as 1,4-alpha-D-glucan:1,4-alpha-D-glucan 4-alpha-D-glycosyltransferase and amylo-1,6-glucosidase in glycogen degradation.</text>
</comment>
<comment type="subcellular location">
    <subcellularLocation>
        <location evidence="4">Cytoplasm</location>
    </subcellularLocation>
</comment>
<dbReference type="Pfam" id="PF06202">
    <property type="entry name" value="GDE_C"/>
    <property type="match status" value="1"/>
</dbReference>
<evidence type="ECO:0000259" key="18">
    <source>
        <dbReference type="Pfam" id="PF14699"/>
    </source>
</evidence>
<organism evidence="21 22">
    <name type="scientific">Pichia kluyveri</name>
    <name type="common">Yeast</name>
    <dbReference type="NCBI Taxonomy" id="36015"/>
    <lineage>
        <taxon>Eukaryota</taxon>
        <taxon>Fungi</taxon>
        <taxon>Dikarya</taxon>
        <taxon>Ascomycota</taxon>
        <taxon>Saccharomycotina</taxon>
        <taxon>Pichiomycetes</taxon>
        <taxon>Pichiales</taxon>
        <taxon>Pichiaceae</taxon>
        <taxon>Pichia</taxon>
    </lineage>
</organism>
<evidence type="ECO:0000259" key="20">
    <source>
        <dbReference type="Pfam" id="PF14702"/>
    </source>
</evidence>
<comment type="similarity">
    <text evidence="15">Belongs to the glycogen debranching enzyme family.</text>
</comment>
<dbReference type="InterPro" id="IPR017853">
    <property type="entry name" value="GH"/>
</dbReference>
<evidence type="ECO:0000256" key="16">
    <source>
        <dbReference type="ARBA" id="ARBA00031477"/>
    </source>
</evidence>
<evidence type="ECO:0000256" key="4">
    <source>
        <dbReference type="ARBA" id="ARBA00004496"/>
    </source>
</evidence>
<dbReference type="SUPFAM" id="SSF48208">
    <property type="entry name" value="Six-hairpin glycosidases"/>
    <property type="match status" value="1"/>
</dbReference>
<dbReference type="InterPro" id="IPR032790">
    <property type="entry name" value="GDE_C"/>
</dbReference>
<keyword evidence="11" id="KW-0378">Hydrolase</keyword>
<proteinExistence type="inferred from homology"/>
<dbReference type="Proteomes" id="UP001378960">
    <property type="component" value="Unassembled WGS sequence"/>
</dbReference>
<dbReference type="InterPro" id="IPR006421">
    <property type="entry name" value="Glycogen_debranch_met"/>
</dbReference>
<evidence type="ECO:0000256" key="10">
    <source>
        <dbReference type="ARBA" id="ARBA00022679"/>
    </source>
</evidence>
<dbReference type="EC" id="3.2.1.33" evidence="6"/>
<protein>
    <recommendedName>
        <fullName evidence="7">Glycogen debranching enzyme</fullName>
        <ecNumber evidence="5">2.4.1.25</ecNumber>
        <ecNumber evidence="6">3.2.1.33</ecNumber>
    </recommendedName>
    <alternativeName>
        <fullName evidence="16">Glycogen debrancher</fullName>
    </alternativeName>
</protein>
<dbReference type="GO" id="GO:0005737">
    <property type="term" value="C:cytoplasm"/>
    <property type="evidence" value="ECO:0007669"/>
    <property type="project" value="UniProtKB-SubCell"/>
</dbReference>
<evidence type="ECO:0000256" key="9">
    <source>
        <dbReference type="ARBA" id="ARBA00022676"/>
    </source>
</evidence>
<evidence type="ECO:0000313" key="22">
    <source>
        <dbReference type="Proteomes" id="UP001378960"/>
    </source>
</evidence>
<keyword evidence="14" id="KW-0326">Glycosidase</keyword>
<dbReference type="SUPFAM" id="SSF51445">
    <property type="entry name" value="(Trans)glycosidases"/>
    <property type="match status" value="1"/>
</dbReference>
<sequence length="1556" mass="178983">MTKIVLLRLGDTGKPLISNISGGVLTFPACPPDQNNNNIINDNNNQPLFTLRFYIVSGSKICNNGKIWTNVVKNYNDQFQRDKFHSIDIESSVYKDVMVDIDIYKPGSYSYYITYNSLINIFDDNNNNNNNEINEINSNEICVKSLEYHFVVPPSLFINNQYLTFNSITMQSVISKWVGNDFNENWLPLFENIKNKGYNMIHFTPLQKRGESNSPYSIFDQLQFDDEIFSNGESDIKFMINLLEEKYGILSMTDIVYNHTANNSQWIIDHPDVGYNQKTAPHLISAMELDALLLKFSCNMKELDYPTIINNIDDLNKIIDGIKIHVLGELKLWEFYIVDINNHLSKLNDVWHNKIEKCFTKIDIPYEIINNLPKLSNFIIDNCKLKDFNILDDRFSNSLNILKFANILANIYGLNSNFNDIIYYNAQKILDEINLSLYRTYNIDNDSIITQLFNRINYLRLDSNGPKLGEINPYSPLTEPYFTRFKDSNGENWALANNGWIWGANPLVDFASNQSKSYLRREVIVWGDCVKLRYGSNYNDSPYLWDRMFEYTKLMAKLFHGFRIDNCHSTPIHVGVAMLDAARSVNPNLYVVAELFSGSEELDILYVEKLGISSLIREAMQANSVSELSRLCHKHGGRPIGSFKWLPLDLIAYPAHPLEFEKRCSEDMKCKSEIPIPQLVTSQEPHALFMDCTHDNETPNQKRTIEDTLPTAALVSFCSCANGTTMGFDECYPNLLNVVTEKNKYIYGLNLGISKVKKLLSDIRHEIANQSIEDIERNEMYVHHENEFITIHRINAQTGLGYLLIARTKFYQDGDQSLKPIVLHGVNAKHQFSYALINKSNEDNNNDNIDDGFIHPMETELKTLDPINCNFDSDERSTTISIPDYFPQGSIAVVQTQIIGCDEELDEFVRTGAIEAAKDLSLVDLNCILYRCESEERDATNGKSGVYTIPNHGSLVYVGIQGWISVLRDIIDKNDLSHPLSDHLRNGKWALDYVTNRLIPYENDDNSIKVFRIWLETRFNKIKDIPNFLIPRYFALIIGVAYEALRFTALSKMTKSIQNSTVFIQTLAMVSIQMIGKMTNASIHPFKKIPSMAAGLPHFSYDFMRCWGRDVFISSRGLLLSTGRYDTAKDHILCFGKTLKHGLIPNLLGSGKEPRYNARDAVWFYLQFIQDYITLVPNGSNILKEKVKRRFSLDDTYFPFDDERAFKVESSIEDIIYEILSRHAKGIKFREANAGEKIDSQMRDEGFNIEIKVDWETGILFGGNQWNCGTWMDKMGESSKAGNKGYPGTPRDGAPIEIIGLLKSCLRFVIELNEKGLFKYDSVINQNGDKITFKEWDNLLMENFEKCFYIPINSDDDSKYEINSSIVHRRGIYKDVYKSTKEYEDYQLRGNFPIAYNAAPELFVQEHALHAIQMTDKILRGPVGLRTLDPGDLEYKPYYHNGIDNKDFATSKGRNYHQGPEWVWIYGYFLRAYAKLHFSEIDRCNIDRCTPSSYLQQLVWVRLIEHKKWIHESEWAGLTELTNKDGIICQDSSPTQAWSASCLLDVYLDAWTEYNL</sequence>
<dbReference type="Gene3D" id="3.20.20.80">
    <property type="entry name" value="Glycosidases"/>
    <property type="match status" value="2"/>
</dbReference>
<dbReference type="Pfam" id="PF14702">
    <property type="entry name" value="hGDE_central"/>
    <property type="match status" value="1"/>
</dbReference>
<keyword evidence="8" id="KW-0963">Cytoplasm</keyword>
<evidence type="ECO:0000259" key="17">
    <source>
        <dbReference type="Pfam" id="PF06202"/>
    </source>
</evidence>
<name>A0AAV5R7K3_PICKL</name>
<reference evidence="21 22" key="1">
    <citation type="journal article" date="2023" name="Elife">
        <title>Identification of key yeast species and microbe-microbe interactions impacting larval growth of Drosophila in the wild.</title>
        <authorList>
            <person name="Mure A."/>
            <person name="Sugiura Y."/>
            <person name="Maeda R."/>
            <person name="Honda K."/>
            <person name="Sakurai N."/>
            <person name="Takahashi Y."/>
            <person name="Watada M."/>
            <person name="Katoh T."/>
            <person name="Gotoh A."/>
            <person name="Gotoh Y."/>
            <person name="Taniguchi I."/>
            <person name="Nakamura K."/>
            <person name="Hayashi T."/>
            <person name="Katayama T."/>
            <person name="Uemura T."/>
            <person name="Hattori Y."/>
        </authorList>
    </citation>
    <scope>NUCLEOTIDE SEQUENCE [LARGE SCALE GENOMIC DNA]</scope>
    <source>
        <strain evidence="21 22">PK-24</strain>
    </source>
</reference>
<comment type="catalytic activity">
    <reaction evidence="1">
        <text>Transfers a segment of a (1-&gt;4)-alpha-D-glucan to a new position in an acceptor, which may be glucose or a (1-&gt;4)-alpha-D-glucan.</text>
        <dbReference type="EC" id="2.4.1.25"/>
    </reaction>
</comment>
<dbReference type="InterPro" id="IPR032792">
    <property type="entry name" value="AGL_glucanoTrfase"/>
</dbReference>
<keyword evidence="12" id="KW-0320">Glycogen biosynthesis</keyword>
<dbReference type="GO" id="GO:0004134">
    <property type="term" value="F:4-alpha-glucanotransferase activity"/>
    <property type="evidence" value="ECO:0007669"/>
    <property type="project" value="UniProtKB-EC"/>
</dbReference>
<evidence type="ECO:0000256" key="6">
    <source>
        <dbReference type="ARBA" id="ARBA00012778"/>
    </source>
</evidence>
<dbReference type="NCBIfam" id="TIGR01531">
    <property type="entry name" value="glyc_debranch"/>
    <property type="match status" value="1"/>
</dbReference>
<dbReference type="PANTHER" id="PTHR10569:SF2">
    <property type="entry name" value="GLYCOGEN DEBRANCHING ENZYME"/>
    <property type="match status" value="1"/>
</dbReference>
<dbReference type="GO" id="GO:0005980">
    <property type="term" value="P:glycogen catabolic process"/>
    <property type="evidence" value="ECO:0007669"/>
    <property type="project" value="InterPro"/>
</dbReference>
<dbReference type="InterPro" id="IPR029436">
    <property type="entry name" value="AGL_euk_N"/>
</dbReference>
<evidence type="ECO:0000256" key="12">
    <source>
        <dbReference type="ARBA" id="ARBA00023056"/>
    </source>
</evidence>
<dbReference type="EC" id="2.4.1.25" evidence="5"/>
<dbReference type="FunFam" id="3.20.20.80:FF:000242">
    <property type="entry name" value="Glycogen debranching enzyme Gdb1, putative"/>
    <property type="match status" value="1"/>
</dbReference>
<keyword evidence="22" id="KW-1185">Reference proteome</keyword>
<feature type="domain" description="Glycogen debranching enzyme C-terminal" evidence="17">
    <location>
        <begin position="1071"/>
        <end position="1544"/>
    </location>
</feature>
<dbReference type="Pfam" id="PF14701">
    <property type="entry name" value="hDGE_amylase"/>
    <property type="match status" value="1"/>
</dbReference>
<keyword evidence="13" id="KW-0511">Multifunctional enzyme</keyword>
<evidence type="ECO:0000256" key="7">
    <source>
        <dbReference type="ARBA" id="ARBA00020723"/>
    </source>
</evidence>